<proteinExistence type="predicted"/>
<organism evidence="2 3">
    <name type="scientific">Ceratodon purpureus</name>
    <name type="common">Fire moss</name>
    <name type="synonym">Dicranum purpureum</name>
    <dbReference type="NCBI Taxonomy" id="3225"/>
    <lineage>
        <taxon>Eukaryota</taxon>
        <taxon>Viridiplantae</taxon>
        <taxon>Streptophyta</taxon>
        <taxon>Embryophyta</taxon>
        <taxon>Bryophyta</taxon>
        <taxon>Bryophytina</taxon>
        <taxon>Bryopsida</taxon>
        <taxon>Dicranidae</taxon>
        <taxon>Pseudoditrichales</taxon>
        <taxon>Ditrichaceae</taxon>
        <taxon>Ceratodon</taxon>
    </lineage>
</organism>
<evidence type="ECO:0000256" key="1">
    <source>
        <dbReference type="SAM" id="SignalP"/>
    </source>
</evidence>
<evidence type="ECO:0000313" key="2">
    <source>
        <dbReference type="EMBL" id="KAG0593484.1"/>
    </source>
</evidence>
<evidence type="ECO:0000313" key="3">
    <source>
        <dbReference type="Proteomes" id="UP000822688"/>
    </source>
</evidence>
<keyword evidence="1" id="KW-0732">Signal</keyword>
<dbReference type="AlphaFoldDB" id="A0A8T0JC47"/>
<accession>A0A8T0JC47</accession>
<dbReference type="Proteomes" id="UP000822688">
    <property type="component" value="Chromosome 1"/>
</dbReference>
<protein>
    <submittedName>
        <fullName evidence="2">Uncharacterized protein</fullName>
    </submittedName>
</protein>
<name>A0A8T0JC47_CERPU</name>
<keyword evidence="3" id="KW-1185">Reference proteome</keyword>
<comment type="caution">
    <text evidence="2">The sequence shown here is derived from an EMBL/GenBank/DDBJ whole genome shotgun (WGS) entry which is preliminary data.</text>
</comment>
<reference evidence="2" key="1">
    <citation type="submission" date="2020-06" db="EMBL/GenBank/DDBJ databases">
        <title>WGS assembly of Ceratodon purpureus strain R40.</title>
        <authorList>
            <person name="Carey S.B."/>
            <person name="Jenkins J."/>
            <person name="Shu S."/>
            <person name="Lovell J.T."/>
            <person name="Sreedasyam A."/>
            <person name="Maumus F."/>
            <person name="Tiley G.P."/>
            <person name="Fernandez-Pozo N."/>
            <person name="Barry K."/>
            <person name="Chen C."/>
            <person name="Wang M."/>
            <person name="Lipzen A."/>
            <person name="Daum C."/>
            <person name="Saski C.A."/>
            <person name="Payton A.C."/>
            <person name="Mcbreen J.C."/>
            <person name="Conrad R.E."/>
            <person name="Kollar L.M."/>
            <person name="Olsson S."/>
            <person name="Huttunen S."/>
            <person name="Landis J.B."/>
            <person name="Wickett N.J."/>
            <person name="Johnson M.G."/>
            <person name="Rensing S.A."/>
            <person name="Grimwood J."/>
            <person name="Schmutz J."/>
            <person name="Mcdaniel S.F."/>
        </authorList>
    </citation>
    <scope>NUCLEOTIDE SEQUENCE</scope>
    <source>
        <strain evidence="2">R40</strain>
    </source>
</reference>
<feature type="chain" id="PRO_5035802498" evidence="1">
    <location>
        <begin position="25"/>
        <end position="51"/>
    </location>
</feature>
<feature type="signal peptide" evidence="1">
    <location>
        <begin position="1"/>
        <end position="24"/>
    </location>
</feature>
<dbReference type="EMBL" id="CM026421">
    <property type="protein sequence ID" value="KAG0593484.1"/>
    <property type="molecule type" value="Genomic_DNA"/>
</dbReference>
<sequence>MKQGCVFCLMTVALLVGAGICKRAEQCYLSVYRILLEHSPLFKSERRSTVI</sequence>
<gene>
    <name evidence="2" type="ORF">KC19_1G333700</name>
</gene>